<evidence type="ECO:0000259" key="2">
    <source>
        <dbReference type="Pfam" id="PF12146"/>
    </source>
</evidence>
<dbReference type="EMBL" id="QGTX01000001">
    <property type="protein sequence ID" value="PWW23408.1"/>
    <property type="molecule type" value="Genomic_DNA"/>
</dbReference>
<feature type="domain" description="Serine aminopeptidase S33" evidence="2">
    <location>
        <begin position="53"/>
        <end position="268"/>
    </location>
</feature>
<dbReference type="Pfam" id="PF12146">
    <property type="entry name" value="Hydrolase_4"/>
    <property type="match status" value="1"/>
</dbReference>
<dbReference type="InterPro" id="IPR029058">
    <property type="entry name" value="AB_hydrolase_fold"/>
</dbReference>
<dbReference type="InterPro" id="IPR022742">
    <property type="entry name" value="Hydrolase_4"/>
</dbReference>
<sequence length="311" mass="32615">MSAREVPVTVPGDPPLAGTLTLPDTPGPVPAVLLAPGSGPLDRDSDHRGMRFGVTRELAAALAEGGLASLRYDKRGVGGTPGDWRRAGLSDNADDLVRARDALAARDEVDAGRIVLAGHSEGALLAAMAAARGVPVAGVVLLAGSATPGDELLRWQARQIGPTLPAPVRGLLRLLRTDLESKVAANHERIRATTTDVARIGGARVNARWHREFLAHDPRADLARLTVPVLAVTGAKDLQVRPEDLAGIAATVAGPVETLLVPDLTHTLRRQPGPASLRAYRGELRRPVDAEVLGVVVRWCRAVTGADRTAA</sequence>
<evidence type="ECO:0000256" key="1">
    <source>
        <dbReference type="SAM" id="MobiDB-lite"/>
    </source>
</evidence>
<proteinExistence type="predicted"/>
<gene>
    <name evidence="3" type="ORF">JD79_02582</name>
</gene>
<dbReference type="GO" id="GO:0052689">
    <property type="term" value="F:carboxylic ester hydrolase activity"/>
    <property type="evidence" value="ECO:0007669"/>
    <property type="project" value="TreeGrafter"/>
</dbReference>
<organism evidence="3 4">
    <name type="scientific">Geodermatophilus normandii</name>
    <dbReference type="NCBI Taxonomy" id="1137989"/>
    <lineage>
        <taxon>Bacteria</taxon>
        <taxon>Bacillati</taxon>
        <taxon>Actinomycetota</taxon>
        <taxon>Actinomycetes</taxon>
        <taxon>Geodermatophilales</taxon>
        <taxon>Geodermatophilaceae</taxon>
        <taxon>Geodermatophilus</taxon>
    </lineage>
</organism>
<dbReference type="SUPFAM" id="SSF53474">
    <property type="entry name" value="alpha/beta-Hydrolases"/>
    <property type="match status" value="1"/>
</dbReference>
<dbReference type="InterPro" id="IPR053145">
    <property type="entry name" value="AB_hydrolase_Est10"/>
</dbReference>
<keyword evidence="4" id="KW-1185">Reference proteome</keyword>
<feature type="region of interest" description="Disordered" evidence="1">
    <location>
        <begin position="1"/>
        <end position="24"/>
    </location>
</feature>
<dbReference type="PANTHER" id="PTHR43265">
    <property type="entry name" value="ESTERASE ESTD"/>
    <property type="match status" value="1"/>
</dbReference>
<protein>
    <recommendedName>
        <fullName evidence="2">Serine aminopeptidase S33 domain-containing protein</fullName>
    </recommendedName>
</protein>
<comment type="caution">
    <text evidence="3">The sequence shown here is derived from an EMBL/GenBank/DDBJ whole genome shotgun (WGS) entry which is preliminary data.</text>
</comment>
<dbReference type="OrthoDB" id="9809549at2"/>
<evidence type="ECO:0000313" key="4">
    <source>
        <dbReference type="Proteomes" id="UP000246661"/>
    </source>
</evidence>
<accession>A0A317QIB8</accession>
<dbReference type="Proteomes" id="UP000246661">
    <property type="component" value="Unassembled WGS sequence"/>
</dbReference>
<reference evidence="4" key="1">
    <citation type="submission" date="2018-05" db="EMBL/GenBank/DDBJ databases">
        <authorList>
            <person name="Klenk H.-P."/>
            <person name="Huntemann M."/>
            <person name="Clum A."/>
            <person name="Pillay M."/>
            <person name="Palaniappan K."/>
            <person name="Varghese N."/>
            <person name="Mikhailova N."/>
            <person name="Stamatis D."/>
            <person name="Reddy T."/>
            <person name="Daum C."/>
            <person name="Shapiro N."/>
            <person name="Ivanova N."/>
            <person name="Kyrpides N."/>
            <person name="Woyke T."/>
        </authorList>
    </citation>
    <scope>NUCLEOTIDE SEQUENCE [LARGE SCALE GENOMIC DNA]</scope>
    <source>
        <strain evidence="4">DSM 45417</strain>
    </source>
</reference>
<evidence type="ECO:0000313" key="3">
    <source>
        <dbReference type="EMBL" id="PWW23408.1"/>
    </source>
</evidence>
<dbReference type="PANTHER" id="PTHR43265:SF1">
    <property type="entry name" value="ESTERASE ESTD"/>
    <property type="match status" value="1"/>
</dbReference>
<dbReference type="Gene3D" id="3.40.50.1820">
    <property type="entry name" value="alpha/beta hydrolase"/>
    <property type="match status" value="1"/>
</dbReference>
<dbReference type="AlphaFoldDB" id="A0A317QIB8"/>
<dbReference type="RefSeq" id="WP_110005818.1">
    <property type="nucleotide sequence ID" value="NZ_QGTX01000001.1"/>
</dbReference>
<name>A0A317QIB8_9ACTN</name>